<keyword evidence="3" id="KW-1185">Reference proteome</keyword>
<dbReference type="InterPro" id="IPR038696">
    <property type="entry name" value="IalB_sf"/>
</dbReference>
<sequence length="164" mass="17343">MAALLVSITGFVLNSTAKAQDGGAPDNARNWNVVCVSAGREDTLACTMEQQIIVRETGQRLARLTIKTTKAAEDGFASLLLQVPLGLSIVDGLSMQVDQAAPITIPIQTCDANGCYGGHIVDQALLSALRAGSQLVLSFFDLQKQKIDANFTLAGFTAAYARID</sequence>
<evidence type="ECO:0000313" key="2">
    <source>
        <dbReference type="EMBL" id="MDA4845866.1"/>
    </source>
</evidence>
<dbReference type="EMBL" id="JAPJZH010000006">
    <property type="protein sequence ID" value="MDA4845866.1"/>
    <property type="molecule type" value="Genomic_DNA"/>
</dbReference>
<comment type="caution">
    <text evidence="2">The sequence shown here is derived from an EMBL/GenBank/DDBJ whole genome shotgun (WGS) entry which is preliminary data.</text>
</comment>
<protein>
    <submittedName>
        <fullName evidence="2">Invasion associated locus B family protein</fullName>
    </submittedName>
</protein>
<reference evidence="2" key="1">
    <citation type="submission" date="2022-11" db="EMBL/GenBank/DDBJ databases">
        <title>Hoeflea poritis sp. nov., isolated from scleractinian coral Porites lutea.</title>
        <authorList>
            <person name="Zhang G."/>
            <person name="Wei Q."/>
            <person name="Cai L."/>
        </authorList>
    </citation>
    <scope>NUCLEOTIDE SEQUENCE</scope>
    <source>
        <strain evidence="2">E7-10</strain>
    </source>
</reference>
<dbReference type="RefSeq" id="WP_271089558.1">
    <property type="nucleotide sequence ID" value="NZ_JAPJZH010000006.1"/>
</dbReference>
<dbReference type="Proteomes" id="UP001148313">
    <property type="component" value="Unassembled WGS sequence"/>
</dbReference>
<accession>A0ABT4VMD9</accession>
<evidence type="ECO:0000313" key="3">
    <source>
        <dbReference type="Proteomes" id="UP001148313"/>
    </source>
</evidence>
<dbReference type="Pfam" id="PF06776">
    <property type="entry name" value="IalB"/>
    <property type="match status" value="1"/>
</dbReference>
<organism evidence="2 3">
    <name type="scientific">Hoeflea poritis</name>
    <dbReference type="NCBI Taxonomy" id="2993659"/>
    <lineage>
        <taxon>Bacteria</taxon>
        <taxon>Pseudomonadati</taxon>
        <taxon>Pseudomonadota</taxon>
        <taxon>Alphaproteobacteria</taxon>
        <taxon>Hyphomicrobiales</taxon>
        <taxon>Rhizobiaceae</taxon>
        <taxon>Hoeflea</taxon>
    </lineage>
</organism>
<evidence type="ECO:0000256" key="1">
    <source>
        <dbReference type="SAM" id="SignalP"/>
    </source>
</evidence>
<name>A0ABT4VMD9_9HYPH</name>
<dbReference type="Gene3D" id="2.60.40.1880">
    <property type="entry name" value="Invasion associated locus B (IalB) protein"/>
    <property type="match status" value="1"/>
</dbReference>
<feature type="signal peptide" evidence="1">
    <location>
        <begin position="1"/>
        <end position="19"/>
    </location>
</feature>
<dbReference type="InterPro" id="IPR010642">
    <property type="entry name" value="Invasion_prot_B"/>
</dbReference>
<gene>
    <name evidence="2" type="ORF">OOZ53_10935</name>
</gene>
<keyword evidence="1" id="KW-0732">Signal</keyword>
<proteinExistence type="predicted"/>
<feature type="chain" id="PRO_5046625950" evidence="1">
    <location>
        <begin position="20"/>
        <end position="164"/>
    </location>
</feature>